<feature type="region of interest" description="Disordered" evidence="5">
    <location>
        <begin position="129"/>
        <end position="201"/>
    </location>
</feature>
<feature type="non-terminal residue" evidence="6">
    <location>
        <position position="497"/>
    </location>
</feature>
<dbReference type="PRINTS" id="PR00094">
    <property type="entry name" value="ADENYLTKNASE"/>
</dbReference>
<accession>A0A131Z876</accession>
<dbReference type="PROSITE" id="PS00113">
    <property type="entry name" value="ADENYLATE_KINASE"/>
    <property type="match status" value="1"/>
</dbReference>
<dbReference type="AlphaFoldDB" id="A0A131Z876"/>
<feature type="compositionally biased region" description="Basic and acidic residues" evidence="5">
    <location>
        <begin position="329"/>
        <end position="353"/>
    </location>
</feature>
<dbReference type="InterPro" id="IPR033690">
    <property type="entry name" value="Adenylat_kinase_CS"/>
</dbReference>
<feature type="region of interest" description="Disordered" evidence="5">
    <location>
        <begin position="1"/>
        <end position="44"/>
    </location>
</feature>
<dbReference type="GO" id="GO:0005524">
    <property type="term" value="F:ATP binding"/>
    <property type="evidence" value="ECO:0007669"/>
    <property type="project" value="InterPro"/>
</dbReference>
<feature type="region of interest" description="Disordered" evidence="5">
    <location>
        <begin position="246"/>
        <end position="304"/>
    </location>
</feature>
<dbReference type="HAMAP" id="MF_00235">
    <property type="entry name" value="Adenylate_kinase_Adk"/>
    <property type="match status" value="1"/>
</dbReference>
<evidence type="ECO:0000256" key="2">
    <source>
        <dbReference type="ARBA" id="ARBA00022741"/>
    </source>
</evidence>
<organism evidence="6">
    <name type="scientific">Rhipicephalus appendiculatus</name>
    <name type="common">Brown ear tick</name>
    <dbReference type="NCBI Taxonomy" id="34631"/>
    <lineage>
        <taxon>Eukaryota</taxon>
        <taxon>Metazoa</taxon>
        <taxon>Ecdysozoa</taxon>
        <taxon>Arthropoda</taxon>
        <taxon>Chelicerata</taxon>
        <taxon>Arachnida</taxon>
        <taxon>Acari</taxon>
        <taxon>Parasitiformes</taxon>
        <taxon>Ixodida</taxon>
        <taxon>Ixodoidea</taxon>
        <taxon>Ixodidae</taxon>
        <taxon>Rhipicephalinae</taxon>
        <taxon>Rhipicephalus</taxon>
        <taxon>Rhipicephalus</taxon>
    </lineage>
</organism>
<dbReference type="InterPro" id="IPR027417">
    <property type="entry name" value="P-loop_NTPase"/>
</dbReference>
<feature type="compositionally biased region" description="Pro residues" evidence="5">
    <location>
        <begin position="280"/>
        <end position="290"/>
    </location>
</feature>
<feature type="compositionally biased region" description="Basic residues" evidence="5">
    <location>
        <begin position="137"/>
        <end position="152"/>
    </location>
</feature>
<sequence length="497" mass="54729">MAAEHPQRTKLRYQSNSTFVLKPKSGGGGRPLSPRPVQRGPSVTRMVECEEVSETVVTAMPVSSTINTPSARTSYMALEVSETPATMMGASSMGPMGYPTSGGSPVTTLGSMHPGLMSDMRVEETFEADFGSDAHAQRGRWRASPKRSRSRRAAGSSSRMLPPDRDFDADDESDRRGEDRRARRRRQGRRGRRSYDDDDDFDVGAGGRLICTCGASSSGGAASAANMFTGQMPEDCENLYVLKKTGERKKKKKKKKRPPPPPPPPPHGFMGMLCGLLGSKPPPPPPPPPVESTSDSETEYESEYELRRLDRQQLEHFCRQIDFKKFIHIPEPEKKDDKKDDKKDAKKDAKPTGDGKPAAAAEPPTPLDVKVPVIFVFGGPGSGKGTQCEKIVKKYGFTHISSGDLLRAEVQSGSDRGKEMNEIMKKGELVPLDIVLQLLKEAIKKDLDKAKGFLIDGYPRNVEQGDRFEAEVCKCTNLIYFTVKDETMHARLLKRGL</sequence>
<dbReference type="InterPro" id="IPR000850">
    <property type="entry name" value="Adenylat/UMP-CMP_kin"/>
</dbReference>
<evidence type="ECO:0000313" key="6">
    <source>
        <dbReference type="EMBL" id="JAP87032.1"/>
    </source>
</evidence>
<evidence type="ECO:0000256" key="3">
    <source>
        <dbReference type="ARBA" id="ARBA00022777"/>
    </source>
</evidence>
<dbReference type="GO" id="GO:0006139">
    <property type="term" value="P:nucleobase-containing compound metabolic process"/>
    <property type="evidence" value="ECO:0007669"/>
    <property type="project" value="InterPro"/>
</dbReference>
<evidence type="ECO:0000256" key="5">
    <source>
        <dbReference type="SAM" id="MobiDB-lite"/>
    </source>
</evidence>
<keyword evidence="2" id="KW-0547">Nucleotide-binding</keyword>
<proteinExistence type="inferred from homology"/>
<keyword evidence="1 4" id="KW-0808">Transferase</keyword>
<dbReference type="Pfam" id="PF00406">
    <property type="entry name" value="ADK"/>
    <property type="match status" value="1"/>
</dbReference>
<reference evidence="6" key="1">
    <citation type="journal article" date="2016" name="Ticks Tick Borne Dis.">
        <title>De novo assembly and annotation of the salivary gland transcriptome of Rhipicephalus appendiculatus male and female ticks during blood feeding.</title>
        <authorList>
            <person name="de Castro M.H."/>
            <person name="de Klerk D."/>
            <person name="Pienaar R."/>
            <person name="Latif A.A."/>
            <person name="Rees D.J."/>
            <person name="Mans B.J."/>
        </authorList>
    </citation>
    <scope>NUCLEOTIDE SEQUENCE</scope>
    <source>
        <tissue evidence="6">Salivary glands</tissue>
    </source>
</reference>
<dbReference type="EMBL" id="GEDV01001525">
    <property type="protein sequence ID" value="JAP87032.1"/>
    <property type="molecule type" value="Transcribed_RNA"/>
</dbReference>
<dbReference type="SUPFAM" id="SSF52540">
    <property type="entry name" value="P-loop containing nucleoside triphosphate hydrolases"/>
    <property type="match status" value="1"/>
</dbReference>
<feature type="compositionally biased region" description="Acidic residues" evidence="5">
    <location>
        <begin position="294"/>
        <end position="303"/>
    </location>
</feature>
<dbReference type="GO" id="GO:0019205">
    <property type="term" value="F:nucleobase-containing compound kinase activity"/>
    <property type="evidence" value="ECO:0007669"/>
    <property type="project" value="InterPro"/>
</dbReference>
<keyword evidence="3 4" id="KW-0418">Kinase</keyword>
<name>A0A131Z876_RHIAP</name>
<dbReference type="PANTHER" id="PTHR23359">
    <property type="entry name" value="NUCLEOTIDE KINASE"/>
    <property type="match status" value="1"/>
</dbReference>
<evidence type="ECO:0000256" key="1">
    <source>
        <dbReference type="ARBA" id="ARBA00022679"/>
    </source>
</evidence>
<protein>
    <submittedName>
        <fullName evidence="6">Adenylate kinase</fullName>
    </submittedName>
</protein>
<feature type="compositionally biased region" description="Basic residues" evidence="5">
    <location>
        <begin position="182"/>
        <end position="192"/>
    </location>
</feature>
<comment type="similarity">
    <text evidence="4">Belongs to the adenylate kinase family.</text>
</comment>
<evidence type="ECO:0000256" key="4">
    <source>
        <dbReference type="RuleBase" id="RU003330"/>
    </source>
</evidence>
<dbReference type="Gene3D" id="3.40.50.300">
    <property type="entry name" value="P-loop containing nucleotide triphosphate hydrolases"/>
    <property type="match status" value="1"/>
</dbReference>
<feature type="region of interest" description="Disordered" evidence="5">
    <location>
        <begin position="329"/>
        <end position="365"/>
    </location>
</feature>
<dbReference type="CDD" id="cd01428">
    <property type="entry name" value="ADK"/>
    <property type="match status" value="1"/>
</dbReference>
<feature type="compositionally biased region" description="Basic residues" evidence="5">
    <location>
        <begin position="246"/>
        <end position="258"/>
    </location>
</feature>